<gene>
    <name evidence="2" type="ORF">NCGR_LOCUS36191</name>
</gene>
<evidence type="ECO:0000313" key="2">
    <source>
        <dbReference type="EMBL" id="CAD6252541.1"/>
    </source>
</evidence>
<organism evidence="2 3">
    <name type="scientific">Miscanthus lutarioriparius</name>
    <dbReference type="NCBI Taxonomy" id="422564"/>
    <lineage>
        <taxon>Eukaryota</taxon>
        <taxon>Viridiplantae</taxon>
        <taxon>Streptophyta</taxon>
        <taxon>Embryophyta</taxon>
        <taxon>Tracheophyta</taxon>
        <taxon>Spermatophyta</taxon>
        <taxon>Magnoliopsida</taxon>
        <taxon>Liliopsida</taxon>
        <taxon>Poales</taxon>
        <taxon>Poaceae</taxon>
        <taxon>PACMAD clade</taxon>
        <taxon>Panicoideae</taxon>
        <taxon>Andropogonodae</taxon>
        <taxon>Andropogoneae</taxon>
        <taxon>Saccharinae</taxon>
        <taxon>Miscanthus</taxon>
    </lineage>
</organism>
<protein>
    <submittedName>
        <fullName evidence="2">Uncharacterized protein</fullName>
    </submittedName>
</protein>
<reference evidence="2" key="1">
    <citation type="submission" date="2020-10" db="EMBL/GenBank/DDBJ databases">
        <authorList>
            <person name="Han B."/>
            <person name="Lu T."/>
            <person name="Zhao Q."/>
            <person name="Huang X."/>
            <person name="Zhao Y."/>
        </authorList>
    </citation>
    <scope>NUCLEOTIDE SEQUENCE</scope>
</reference>
<dbReference type="AlphaFoldDB" id="A0A811Q0L2"/>
<keyword evidence="3" id="KW-1185">Reference proteome</keyword>
<feature type="region of interest" description="Disordered" evidence="1">
    <location>
        <begin position="259"/>
        <end position="291"/>
    </location>
</feature>
<evidence type="ECO:0000256" key="1">
    <source>
        <dbReference type="SAM" id="MobiDB-lite"/>
    </source>
</evidence>
<name>A0A811Q0L2_9POAL</name>
<evidence type="ECO:0000313" key="3">
    <source>
        <dbReference type="Proteomes" id="UP000604825"/>
    </source>
</evidence>
<dbReference type="Proteomes" id="UP000604825">
    <property type="component" value="Unassembled WGS sequence"/>
</dbReference>
<proteinExistence type="predicted"/>
<dbReference type="EMBL" id="CAJGYO010000009">
    <property type="protein sequence ID" value="CAD6252541.1"/>
    <property type="molecule type" value="Genomic_DNA"/>
</dbReference>
<accession>A0A811Q0L2</accession>
<comment type="caution">
    <text evidence="2">The sequence shown here is derived from an EMBL/GenBank/DDBJ whole genome shotgun (WGS) entry which is preliminary data.</text>
</comment>
<sequence>MAPPGRAFNGSGPGWATVWPSIAVGAWSCLVPTPGPCTPCNWEPLRGLLGSMGDGVLVVGSAVLGDLGRVAAVGVAAPPTSMLELQQHLCVPLQTPLIPGRPKRRVAKIERLSSPSYVINLINERRRRHGLQATVTCVLCEFQGTASAPSVLLQLINEEAREWAVTGYRHLQSLLLLRVLLCSFLFCRAAACVIAAGSSAAGVRRRDWPGAHGGGRHRAIWIGGQRRARWIKVQRRQLVRGARQLGTTVTACGARQLGTTVMPSDEDITPSDAPTDPEPPSPSPSLRQPAAQRPVMLAVRLLFPDAQPPADLRVAAPTRRGSVSLP</sequence>